<feature type="region of interest" description="Disordered" evidence="1">
    <location>
        <begin position="107"/>
        <end position="149"/>
    </location>
</feature>
<accession>G7UV79</accession>
<dbReference type="EMBL" id="CP003093">
    <property type="protein sequence ID" value="AER56359.1"/>
    <property type="molecule type" value="Genomic_DNA"/>
</dbReference>
<name>G7UV79_PSEUP</name>
<evidence type="ECO:0000313" key="3">
    <source>
        <dbReference type="Proteomes" id="UP000005870"/>
    </source>
</evidence>
<dbReference type="STRING" id="1045855.DSC_08545"/>
<proteinExistence type="predicted"/>
<evidence type="ECO:0000256" key="1">
    <source>
        <dbReference type="SAM" id="MobiDB-lite"/>
    </source>
</evidence>
<dbReference type="OrthoDB" id="9782160at2"/>
<dbReference type="RefSeq" id="WP_014160535.1">
    <property type="nucleotide sequence ID" value="NC_016147.2"/>
</dbReference>
<organism evidence="2 3">
    <name type="scientific">Pseudoxanthomonas spadix (strain BD-a59)</name>
    <dbReference type="NCBI Taxonomy" id="1045855"/>
    <lineage>
        <taxon>Bacteria</taxon>
        <taxon>Pseudomonadati</taxon>
        <taxon>Pseudomonadota</taxon>
        <taxon>Gammaproteobacteria</taxon>
        <taxon>Lysobacterales</taxon>
        <taxon>Lysobacteraceae</taxon>
        <taxon>Pseudoxanthomonas</taxon>
    </lineage>
</organism>
<evidence type="ECO:0000313" key="2">
    <source>
        <dbReference type="EMBL" id="AER56359.1"/>
    </source>
</evidence>
<dbReference type="HOGENOM" id="CLU_1667934_0_0_6"/>
<dbReference type="Proteomes" id="UP000005870">
    <property type="component" value="Chromosome"/>
</dbReference>
<gene>
    <name evidence="2" type="ordered locus">DSC_08545</name>
</gene>
<keyword evidence="3" id="KW-1185">Reference proteome</keyword>
<dbReference type="KEGG" id="psd:DSC_08545"/>
<sequence length="158" mass="17774">MSSRDPAATWSDDRRSVGVGDQLDPDRMRTLCARRASTVTGTDRQDDGLLQRESHLIDDMQVEIDRAMVLSRSVGRRGLKQMVHQRALVVAMIAVDPIMCVERNGRNAHQQEHRGHHAQSQTTGRAYRPIGKQGAQSSHDLRSMPKQATHLKCLWGEK</sequence>
<protein>
    <submittedName>
        <fullName evidence="2">Uncharacterized protein</fullName>
    </submittedName>
</protein>
<feature type="region of interest" description="Disordered" evidence="1">
    <location>
        <begin position="1"/>
        <end position="26"/>
    </location>
</feature>
<reference evidence="2 3" key="1">
    <citation type="journal article" date="2012" name="J. Bacteriol.">
        <title>Complete Genome Sequence of the BTEX-Degrading Bacterium Pseudoxanthomonas spadix BD-a59.</title>
        <authorList>
            <person name="Lee S.H."/>
            <person name="Jin H.M."/>
            <person name="Lee H.J."/>
            <person name="Kim J.M."/>
            <person name="Jeon C.O."/>
        </authorList>
    </citation>
    <scope>NUCLEOTIDE SEQUENCE [LARGE SCALE GENOMIC DNA]</scope>
    <source>
        <strain evidence="2 3">BD-a59</strain>
    </source>
</reference>
<dbReference type="AlphaFoldDB" id="G7UV79"/>